<proteinExistence type="predicted"/>
<reference evidence="2 3" key="1">
    <citation type="submission" date="2011-02" db="EMBL/GenBank/DDBJ databases">
        <title>The Genome Sequence of Sphaeroforma arctica JP610.</title>
        <authorList>
            <consortium name="The Broad Institute Genome Sequencing Platform"/>
            <person name="Russ C."/>
            <person name="Cuomo C."/>
            <person name="Young S.K."/>
            <person name="Zeng Q."/>
            <person name="Gargeya S."/>
            <person name="Alvarado L."/>
            <person name="Berlin A."/>
            <person name="Chapman S.B."/>
            <person name="Chen Z."/>
            <person name="Freedman E."/>
            <person name="Gellesch M."/>
            <person name="Goldberg J."/>
            <person name="Griggs A."/>
            <person name="Gujja S."/>
            <person name="Heilman E."/>
            <person name="Heiman D."/>
            <person name="Howarth C."/>
            <person name="Mehta T."/>
            <person name="Neiman D."/>
            <person name="Pearson M."/>
            <person name="Roberts A."/>
            <person name="Saif S."/>
            <person name="Shea T."/>
            <person name="Shenoy N."/>
            <person name="Sisk P."/>
            <person name="Stolte C."/>
            <person name="Sykes S."/>
            <person name="White J."/>
            <person name="Yandava C."/>
            <person name="Burger G."/>
            <person name="Gray M.W."/>
            <person name="Holland P.W.H."/>
            <person name="King N."/>
            <person name="Lang F.B.F."/>
            <person name="Roger A.J."/>
            <person name="Ruiz-Trillo I."/>
            <person name="Haas B."/>
            <person name="Nusbaum C."/>
            <person name="Birren B."/>
        </authorList>
    </citation>
    <scope>NUCLEOTIDE SEQUENCE [LARGE SCALE GENOMIC DNA]</scope>
    <source>
        <strain evidence="2 3">JP610</strain>
    </source>
</reference>
<name>A0A0L0FAL2_9EUKA</name>
<dbReference type="EMBL" id="KQ245198">
    <property type="protein sequence ID" value="KNC73752.1"/>
    <property type="molecule type" value="Genomic_DNA"/>
</dbReference>
<dbReference type="GeneID" id="25914195"/>
<organism evidence="2 3">
    <name type="scientific">Sphaeroforma arctica JP610</name>
    <dbReference type="NCBI Taxonomy" id="667725"/>
    <lineage>
        <taxon>Eukaryota</taxon>
        <taxon>Ichthyosporea</taxon>
        <taxon>Ichthyophonida</taxon>
        <taxon>Sphaeroforma</taxon>
    </lineage>
</organism>
<dbReference type="Proteomes" id="UP000054560">
    <property type="component" value="Unassembled WGS sequence"/>
</dbReference>
<gene>
    <name evidence="2" type="ORF">SARC_13691</name>
</gene>
<accession>A0A0L0FAL2</accession>
<keyword evidence="3" id="KW-1185">Reference proteome</keyword>
<feature type="region of interest" description="Disordered" evidence="1">
    <location>
        <begin position="41"/>
        <end position="61"/>
    </location>
</feature>
<dbReference type="RefSeq" id="XP_014147654.1">
    <property type="nucleotide sequence ID" value="XM_014292179.1"/>
</dbReference>
<evidence type="ECO:0000313" key="3">
    <source>
        <dbReference type="Proteomes" id="UP000054560"/>
    </source>
</evidence>
<evidence type="ECO:0000256" key="1">
    <source>
        <dbReference type="SAM" id="MobiDB-lite"/>
    </source>
</evidence>
<protein>
    <submittedName>
        <fullName evidence="2">Uncharacterized protein</fullName>
    </submittedName>
</protein>
<evidence type="ECO:0000313" key="2">
    <source>
        <dbReference type="EMBL" id="KNC73752.1"/>
    </source>
</evidence>
<sequence>MGSTKKEAEEAVKEQGSVVEKLAEGVAAGIKEEVGQAKDGTKKMTLHVPPAPIPIGKLPRL</sequence>
<dbReference type="AlphaFoldDB" id="A0A0L0FAL2"/>